<dbReference type="GO" id="GO:0005813">
    <property type="term" value="C:centrosome"/>
    <property type="evidence" value="ECO:0007669"/>
    <property type="project" value="InterPro"/>
</dbReference>
<protein>
    <recommendedName>
        <fullName evidence="4">Centrosomal protein of 95 kDa</fullName>
    </recommendedName>
</protein>
<name>A0A8D0GGI1_SPHPU</name>
<reference evidence="2" key="1">
    <citation type="submission" date="2025-08" db="UniProtKB">
        <authorList>
            <consortium name="Ensembl"/>
        </authorList>
    </citation>
    <scope>IDENTIFICATION</scope>
</reference>
<organism evidence="2 3">
    <name type="scientific">Sphenodon punctatus</name>
    <name type="common">Tuatara</name>
    <name type="synonym">Hatteria punctata</name>
    <dbReference type="NCBI Taxonomy" id="8508"/>
    <lineage>
        <taxon>Eukaryota</taxon>
        <taxon>Metazoa</taxon>
        <taxon>Chordata</taxon>
        <taxon>Craniata</taxon>
        <taxon>Vertebrata</taxon>
        <taxon>Euteleostomi</taxon>
        <taxon>Lepidosauria</taxon>
        <taxon>Sphenodontia</taxon>
        <taxon>Sphenodontidae</taxon>
        <taxon>Sphenodon</taxon>
    </lineage>
</organism>
<evidence type="ECO:0000313" key="3">
    <source>
        <dbReference type="Proteomes" id="UP000694392"/>
    </source>
</evidence>
<sequence length="457" mass="54771">MSEKLSRRLHVLDSMLKRALGEHTIEEESTDEDKLSQHSDSIMDYRRKPQPATPLQKRYPSRQRSLSTSPPPSSYLFSSEFEDARQKDVRGPMGKMRKQLQKELDHKRLRAKLMTKAYEDELCAYEARERTGLAKLKAKANETEQEYKENFSKEPPKTPRPVKVHSRKTTPRNPKHSQWIPRGKLAKPKKASQMKVKDNDLLPLLLDEFPHLHISRHTMNKMWQKQLVQIEQLKSASGEDRTRLKLQSEVLDALKKHDLLVELIKKEQDNNKRLQEFKQRIHRQKCAQNKMREKRQQIARAKKYYEDYRVQLRAKMMRARTRDERIFKNLFEEGLEIQKRRLQDLRTYAKEKRAEQRRLHQNELESMENYYKDQFSMLAEAVCDERQETQTRESAQAQTLHKIKREMRSKMEKEIQQLQMMISQNDDNSFFRELEAERLKSRLQMASFQYSKNHCFL</sequence>
<dbReference type="GeneTree" id="ENSGT00390000005412"/>
<dbReference type="PANTHER" id="PTHR22545">
    <property type="entry name" value="CENTROSOMAL PROTEIN OF 95 KDA"/>
    <property type="match status" value="1"/>
</dbReference>
<feature type="compositionally biased region" description="Low complexity" evidence="1">
    <location>
        <begin position="62"/>
        <end position="79"/>
    </location>
</feature>
<evidence type="ECO:0000313" key="2">
    <source>
        <dbReference type="Ensembl" id="ENSSPUP00000005771.1"/>
    </source>
</evidence>
<accession>A0A8D0GGI1</accession>
<keyword evidence="3" id="KW-1185">Reference proteome</keyword>
<reference evidence="2" key="2">
    <citation type="submission" date="2025-09" db="UniProtKB">
        <authorList>
            <consortium name="Ensembl"/>
        </authorList>
    </citation>
    <scope>IDENTIFICATION</scope>
</reference>
<feature type="compositionally biased region" description="Basic and acidic residues" evidence="1">
    <location>
        <begin position="20"/>
        <end position="47"/>
    </location>
</feature>
<dbReference type="AlphaFoldDB" id="A0A8D0GGI1"/>
<feature type="region of interest" description="Disordered" evidence="1">
    <location>
        <begin position="20"/>
        <end position="85"/>
    </location>
</feature>
<dbReference type="Proteomes" id="UP000694392">
    <property type="component" value="Unplaced"/>
</dbReference>
<dbReference type="InterPro" id="IPR026619">
    <property type="entry name" value="CEP95"/>
</dbReference>
<evidence type="ECO:0000256" key="1">
    <source>
        <dbReference type="SAM" id="MobiDB-lite"/>
    </source>
</evidence>
<dbReference type="GO" id="GO:0000922">
    <property type="term" value="C:spindle pole"/>
    <property type="evidence" value="ECO:0007669"/>
    <property type="project" value="InterPro"/>
</dbReference>
<feature type="compositionally biased region" description="Basic and acidic residues" evidence="1">
    <location>
        <begin position="144"/>
        <end position="157"/>
    </location>
</feature>
<dbReference type="PANTHER" id="PTHR22545:SF0">
    <property type="entry name" value="CENTROSOMAL PROTEIN OF 95 KDA"/>
    <property type="match status" value="1"/>
</dbReference>
<feature type="compositionally biased region" description="Basic residues" evidence="1">
    <location>
        <begin position="160"/>
        <end position="175"/>
    </location>
</feature>
<feature type="region of interest" description="Disordered" evidence="1">
    <location>
        <begin position="144"/>
        <end position="179"/>
    </location>
</feature>
<proteinExistence type="predicted"/>
<dbReference type="OMA" id="RMEREIC"/>
<dbReference type="Ensembl" id="ENSSPUT00000006143.1">
    <property type="protein sequence ID" value="ENSSPUP00000005771.1"/>
    <property type="gene ID" value="ENSSPUG00000004407.1"/>
</dbReference>
<evidence type="ECO:0008006" key="4">
    <source>
        <dbReference type="Google" id="ProtNLM"/>
    </source>
</evidence>